<reference evidence="3" key="2">
    <citation type="submission" date="2020-04" db="EMBL/GenBank/DDBJ databases">
        <authorList>
            <consortium name="NCBI Genome Project"/>
        </authorList>
    </citation>
    <scope>NUCLEOTIDE SEQUENCE</scope>
    <source>
        <strain evidence="3">CBS 781.70</strain>
    </source>
</reference>
<dbReference type="RefSeq" id="XP_033530378.1">
    <property type="nucleotide sequence ID" value="XM_033674387.1"/>
</dbReference>
<dbReference type="Proteomes" id="UP000504638">
    <property type="component" value="Unplaced"/>
</dbReference>
<proteinExistence type="predicted"/>
<dbReference type="GeneID" id="54414957"/>
<evidence type="ECO:0000313" key="3">
    <source>
        <dbReference type="RefSeq" id="XP_033530378.1"/>
    </source>
</evidence>
<sequence length="114" mass="13476">MHRRFIISVRCLISTILARLLLEIRRNSRLSMRHTQIPRLADCHWTSSMYLRWMVMRQFPTRCHFLGRNGDALKDLSQVCDMILTPWVLRTMTPSRQALCCAPYQQSLTDNLVL</sequence>
<evidence type="ECO:0000313" key="2">
    <source>
        <dbReference type="Proteomes" id="UP000504638"/>
    </source>
</evidence>
<dbReference type="EMBL" id="ML975179">
    <property type="protein sequence ID" value="KAF1808747.1"/>
    <property type="molecule type" value="Genomic_DNA"/>
</dbReference>
<organism evidence="1">
    <name type="scientific">Eremomyces bilateralis CBS 781.70</name>
    <dbReference type="NCBI Taxonomy" id="1392243"/>
    <lineage>
        <taxon>Eukaryota</taxon>
        <taxon>Fungi</taxon>
        <taxon>Dikarya</taxon>
        <taxon>Ascomycota</taxon>
        <taxon>Pezizomycotina</taxon>
        <taxon>Dothideomycetes</taxon>
        <taxon>Dothideomycetes incertae sedis</taxon>
        <taxon>Eremomycetales</taxon>
        <taxon>Eremomycetaceae</taxon>
        <taxon>Eremomyces</taxon>
    </lineage>
</organism>
<keyword evidence="2" id="KW-1185">Reference proteome</keyword>
<reference evidence="3" key="3">
    <citation type="submission" date="2025-04" db="UniProtKB">
        <authorList>
            <consortium name="RefSeq"/>
        </authorList>
    </citation>
    <scope>IDENTIFICATION</scope>
    <source>
        <strain evidence="3">CBS 781.70</strain>
    </source>
</reference>
<accession>A0A6G1FSI8</accession>
<dbReference type="AlphaFoldDB" id="A0A6G1FSI8"/>
<gene>
    <name evidence="1 3" type="ORF">P152DRAFT_207958</name>
</gene>
<protein>
    <submittedName>
        <fullName evidence="1 3">Uncharacterized protein</fullName>
    </submittedName>
</protein>
<reference evidence="1 3" key="1">
    <citation type="submission" date="2020-01" db="EMBL/GenBank/DDBJ databases">
        <authorList>
            <consortium name="DOE Joint Genome Institute"/>
            <person name="Haridas S."/>
            <person name="Albert R."/>
            <person name="Binder M."/>
            <person name="Bloem J."/>
            <person name="Labutti K."/>
            <person name="Salamov A."/>
            <person name="Andreopoulos B."/>
            <person name="Baker S.E."/>
            <person name="Barry K."/>
            <person name="Bills G."/>
            <person name="Bluhm B.H."/>
            <person name="Cannon C."/>
            <person name="Castanera R."/>
            <person name="Culley D.E."/>
            <person name="Daum C."/>
            <person name="Ezra D."/>
            <person name="Gonzalez J.B."/>
            <person name="Henrissat B."/>
            <person name="Kuo A."/>
            <person name="Liang C."/>
            <person name="Lipzen A."/>
            <person name="Lutzoni F."/>
            <person name="Magnuson J."/>
            <person name="Mondo S."/>
            <person name="Nolan M."/>
            <person name="Ohm R."/>
            <person name="Pangilinan J."/>
            <person name="Park H.-J."/>
            <person name="Ramirez L."/>
            <person name="Alfaro M."/>
            <person name="Sun H."/>
            <person name="Tritt A."/>
            <person name="Yoshinaga Y."/>
            <person name="Zwiers L.-H."/>
            <person name="Turgeon B.G."/>
            <person name="Goodwin S.B."/>
            <person name="Spatafora J.W."/>
            <person name="Crous P.W."/>
            <person name="Grigoriev I.V."/>
        </authorList>
    </citation>
    <scope>NUCLEOTIDE SEQUENCE</scope>
    <source>
        <strain evidence="1 3">CBS 781.70</strain>
    </source>
</reference>
<evidence type="ECO:0000313" key="1">
    <source>
        <dbReference type="EMBL" id="KAF1808747.1"/>
    </source>
</evidence>
<name>A0A6G1FSI8_9PEZI</name>